<dbReference type="RefSeq" id="WP_048479684.1">
    <property type="nucleotide sequence ID" value="NZ_JBIRUD010000001.1"/>
</dbReference>
<evidence type="ECO:0000313" key="2">
    <source>
        <dbReference type="Proteomes" id="UP000035932"/>
    </source>
</evidence>
<dbReference type="SUPFAM" id="SSF54427">
    <property type="entry name" value="NTF2-like"/>
    <property type="match status" value="1"/>
</dbReference>
<proteinExistence type="predicted"/>
<dbReference type="EMBL" id="LFML01000126">
    <property type="protein sequence ID" value="KMO94576.1"/>
    <property type="molecule type" value="Genomic_DNA"/>
</dbReference>
<organism evidence="1 2">
    <name type="scientific">Streptomyces roseus</name>
    <dbReference type="NCBI Taxonomy" id="66430"/>
    <lineage>
        <taxon>Bacteria</taxon>
        <taxon>Bacillati</taxon>
        <taxon>Actinomycetota</taxon>
        <taxon>Actinomycetes</taxon>
        <taxon>Kitasatosporales</taxon>
        <taxon>Streptomycetaceae</taxon>
        <taxon>Streptomyces</taxon>
    </lineage>
</organism>
<comment type="caution">
    <text evidence="1">The sequence shown here is derived from an EMBL/GenBank/DDBJ whole genome shotgun (WGS) entry which is preliminary data.</text>
</comment>
<sequence length="155" mass="16468">MDRDVMFRLFTAHREAEARRDLGAVLETFVADCFLETVALGLRSRGRAATRAAYEGIFAAFPDLEPEDRGIAYGDDVIVVWGVLRGTSRGPWLGVPPGGGTFAVPFTNVVPFQDGLMAGESLYFDLATLCAQAGLDLARVRAAAASRAAADDGGV</sequence>
<dbReference type="InterPro" id="IPR009959">
    <property type="entry name" value="Cyclase_SnoaL-like"/>
</dbReference>
<name>A0A0J7ABG2_9ACTN</name>
<evidence type="ECO:0000313" key="1">
    <source>
        <dbReference type="EMBL" id="KMO94576.1"/>
    </source>
</evidence>
<dbReference type="Pfam" id="PF07366">
    <property type="entry name" value="SnoaL"/>
    <property type="match status" value="1"/>
</dbReference>
<keyword evidence="2" id="KW-1185">Reference proteome</keyword>
<accession>A0A0J7ABG2</accession>
<dbReference type="AlphaFoldDB" id="A0A0J7ABG2"/>
<dbReference type="STRING" id="66430.ACS04_28660"/>
<dbReference type="OrthoDB" id="3687006at2"/>
<dbReference type="PANTHER" id="PTHR38436:SF1">
    <property type="entry name" value="ESTER CYCLASE"/>
    <property type="match status" value="1"/>
</dbReference>
<dbReference type="Gene3D" id="3.10.450.50">
    <property type="match status" value="1"/>
</dbReference>
<evidence type="ECO:0008006" key="3">
    <source>
        <dbReference type="Google" id="ProtNLM"/>
    </source>
</evidence>
<dbReference type="Proteomes" id="UP000035932">
    <property type="component" value="Unassembled WGS sequence"/>
</dbReference>
<protein>
    <recommendedName>
        <fullName evidence="3">SnoaL-like domain-containing protein</fullName>
    </recommendedName>
</protein>
<dbReference type="PATRIC" id="fig|66430.4.peg.1395"/>
<dbReference type="PANTHER" id="PTHR38436">
    <property type="entry name" value="POLYKETIDE CYCLASE SNOAL-LIKE DOMAIN"/>
    <property type="match status" value="1"/>
</dbReference>
<gene>
    <name evidence="1" type="ORF">ACS04_28660</name>
</gene>
<dbReference type="InterPro" id="IPR032710">
    <property type="entry name" value="NTF2-like_dom_sf"/>
</dbReference>
<reference evidence="1 2" key="1">
    <citation type="submission" date="2015-06" db="EMBL/GenBank/DDBJ databases">
        <title>Recapitulation of the evolution of biosynthetic gene clusters reveals hidden chemical diversity on bacterial genomes.</title>
        <authorList>
            <person name="Cruz-Morales P."/>
            <person name="Martinez-Guerrero C."/>
            <person name="Morales-Escalante M.A."/>
            <person name="Yanez-Guerra L.A."/>
            <person name="Kopp J.F."/>
            <person name="Feldmann J."/>
            <person name="Ramos-Aboites H.E."/>
            <person name="Barona-Gomez F."/>
        </authorList>
    </citation>
    <scope>NUCLEOTIDE SEQUENCE [LARGE SCALE GENOMIC DNA]</scope>
    <source>
        <strain evidence="1 2">ATCC 31245</strain>
    </source>
</reference>
<dbReference type="GO" id="GO:0030638">
    <property type="term" value="P:polyketide metabolic process"/>
    <property type="evidence" value="ECO:0007669"/>
    <property type="project" value="InterPro"/>
</dbReference>